<dbReference type="PANTHER" id="PTHR33164:SF43">
    <property type="entry name" value="HTH-TYPE TRANSCRIPTIONAL REPRESSOR YETL"/>
    <property type="match status" value="1"/>
</dbReference>
<protein>
    <submittedName>
        <fullName evidence="2">MarR family transcriptional regulator</fullName>
    </submittedName>
</protein>
<dbReference type="InterPro" id="IPR039422">
    <property type="entry name" value="MarR/SlyA-like"/>
</dbReference>
<dbReference type="STRING" id="993070.AS031_16720"/>
<evidence type="ECO:0000313" key="3">
    <source>
        <dbReference type="Proteomes" id="UP000053199"/>
    </source>
</evidence>
<evidence type="ECO:0000259" key="1">
    <source>
        <dbReference type="PROSITE" id="PS50995"/>
    </source>
</evidence>
<dbReference type="RefSeq" id="WP_058269289.1">
    <property type="nucleotide sequence ID" value="NZ_FMAZ01000008.1"/>
</dbReference>
<keyword evidence="3" id="KW-1185">Reference proteome</keyword>
<dbReference type="InterPro" id="IPR036388">
    <property type="entry name" value="WH-like_DNA-bd_sf"/>
</dbReference>
<dbReference type="Pfam" id="PF12802">
    <property type="entry name" value="MarR_2"/>
    <property type="match status" value="1"/>
</dbReference>
<dbReference type="SMART" id="SM00347">
    <property type="entry name" value="HTH_MARR"/>
    <property type="match status" value="1"/>
</dbReference>
<comment type="caution">
    <text evidence="2">The sequence shown here is derived from an EMBL/GenBank/DDBJ whole genome shotgun (WGS) entry which is preliminary data.</text>
</comment>
<dbReference type="OrthoDB" id="162531at2"/>
<dbReference type="InterPro" id="IPR000835">
    <property type="entry name" value="HTH_MarR-typ"/>
</dbReference>
<feature type="domain" description="HTH marR-type" evidence="1">
    <location>
        <begin position="18"/>
        <end position="158"/>
    </location>
</feature>
<dbReference type="InterPro" id="IPR036390">
    <property type="entry name" value="WH_DNA-bd_sf"/>
</dbReference>
<proteinExistence type="predicted"/>
<dbReference type="Proteomes" id="UP000053199">
    <property type="component" value="Unassembled WGS sequence"/>
</dbReference>
<dbReference type="GO" id="GO:0006950">
    <property type="term" value="P:response to stress"/>
    <property type="evidence" value="ECO:0007669"/>
    <property type="project" value="TreeGrafter"/>
</dbReference>
<organism evidence="2 3">
    <name type="scientific">Pseudarthrobacter enclensis</name>
    <dbReference type="NCBI Taxonomy" id="993070"/>
    <lineage>
        <taxon>Bacteria</taxon>
        <taxon>Bacillati</taxon>
        <taxon>Actinomycetota</taxon>
        <taxon>Actinomycetes</taxon>
        <taxon>Micrococcales</taxon>
        <taxon>Micrococcaceae</taxon>
        <taxon>Pseudarthrobacter</taxon>
    </lineage>
</organism>
<sequence length="175" mass="19071">MVSTGNEGSGYWYGPDGQLDYAAAVLKSLRDYRAAETAIRRSTRDSMGMGETDILALRYLLRAQASGKTVVPKDLSHFLGITSASTTSLIDRLVTSGHVRREAHPSDRRSVVVVPTVESDTEVRETLGAMHRRMMTVAESLSAEEARTVVAFLGRMTEAIAELEDAHNKLASQTS</sequence>
<dbReference type="PRINTS" id="PR00598">
    <property type="entry name" value="HTHMARR"/>
</dbReference>
<dbReference type="EMBL" id="LNQM01000009">
    <property type="protein sequence ID" value="KSU70731.1"/>
    <property type="molecule type" value="Genomic_DNA"/>
</dbReference>
<dbReference type="PROSITE" id="PS50995">
    <property type="entry name" value="HTH_MARR_2"/>
    <property type="match status" value="1"/>
</dbReference>
<dbReference type="SUPFAM" id="SSF46785">
    <property type="entry name" value="Winged helix' DNA-binding domain"/>
    <property type="match status" value="1"/>
</dbReference>
<name>A0A0V8I7F9_9MICC</name>
<reference evidence="2 3" key="1">
    <citation type="journal article" date="2014" name="Arch. Microbiol.">
        <title>Arthrobacter enclensis sp. nov., isolated from sediment sample.</title>
        <authorList>
            <person name="Dastager S.G."/>
            <person name="Liu Q."/>
            <person name="Tang S.K."/>
            <person name="Krishnamurthi S."/>
            <person name="Lee J.C."/>
            <person name="Li W.J."/>
        </authorList>
    </citation>
    <scope>NUCLEOTIDE SEQUENCE [LARGE SCALE GENOMIC DNA]</scope>
    <source>
        <strain evidence="2 3">NIO-1008</strain>
    </source>
</reference>
<dbReference type="AlphaFoldDB" id="A0A0V8I7F9"/>
<dbReference type="PANTHER" id="PTHR33164">
    <property type="entry name" value="TRANSCRIPTIONAL REGULATOR, MARR FAMILY"/>
    <property type="match status" value="1"/>
</dbReference>
<accession>A0A0V8I7F9</accession>
<gene>
    <name evidence="2" type="ORF">AS031_16720</name>
</gene>
<dbReference type="GO" id="GO:0003700">
    <property type="term" value="F:DNA-binding transcription factor activity"/>
    <property type="evidence" value="ECO:0007669"/>
    <property type="project" value="InterPro"/>
</dbReference>
<evidence type="ECO:0000313" key="2">
    <source>
        <dbReference type="EMBL" id="KSU70731.1"/>
    </source>
</evidence>
<dbReference type="Gene3D" id="1.10.10.10">
    <property type="entry name" value="Winged helix-like DNA-binding domain superfamily/Winged helix DNA-binding domain"/>
    <property type="match status" value="1"/>
</dbReference>